<dbReference type="GO" id="GO:0015293">
    <property type="term" value="F:symporter activity"/>
    <property type="evidence" value="ECO:0007669"/>
    <property type="project" value="UniProtKB-UniRule"/>
</dbReference>
<feature type="transmembrane region" description="Helical" evidence="6">
    <location>
        <begin position="240"/>
        <end position="264"/>
    </location>
</feature>
<keyword evidence="3 6" id="KW-0812">Transmembrane</keyword>
<comment type="function">
    <text evidence="6">H(+)-stimulated, divalent metal cation uptake system.</text>
</comment>
<gene>
    <name evidence="6" type="primary">mntH</name>
    <name evidence="7" type="ORF">BU204_34125</name>
</gene>
<feature type="transmembrane region" description="Helical" evidence="6">
    <location>
        <begin position="197"/>
        <end position="219"/>
    </location>
</feature>
<dbReference type="EMBL" id="MSIE01000093">
    <property type="protein sequence ID" value="OLF08604.1"/>
    <property type="molecule type" value="Genomic_DNA"/>
</dbReference>
<comment type="similarity">
    <text evidence="6">Belongs to the NRAMP family.</text>
</comment>
<evidence type="ECO:0000256" key="6">
    <source>
        <dbReference type="HAMAP-Rule" id="MF_00221"/>
    </source>
</evidence>
<evidence type="ECO:0000256" key="2">
    <source>
        <dbReference type="ARBA" id="ARBA00022448"/>
    </source>
</evidence>
<dbReference type="NCBIfam" id="TIGR01197">
    <property type="entry name" value="nramp"/>
    <property type="match status" value="1"/>
</dbReference>
<evidence type="ECO:0000313" key="7">
    <source>
        <dbReference type="EMBL" id="OLF08604.1"/>
    </source>
</evidence>
<feature type="transmembrane region" description="Helical" evidence="6">
    <location>
        <begin position="115"/>
        <end position="146"/>
    </location>
</feature>
<dbReference type="HAMAP" id="MF_00221">
    <property type="entry name" value="NRAMP"/>
    <property type="match status" value="1"/>
</dbReference>
<organism evidence="7 8">
    <name type="scientific">Actinophytocola xanthii</name>
    <dbReference type="NCBI Taxonomy" id="1912961"/>
    <lineage>
        <taxon>Bacteria</taxon>
        <taxon>Bacillati</taxon>
        <taxon>Actinomycetota</taxon>
        <taxon>Actinomycetes</taxon>
        <taxon>Pseudonocardiales</taxon>
        <taxon>Pseudonocardiaceae</taxon>
    </lineage>
</organism>
<dbReference type="GO" id="GO:0034755">
    <property type="term" value="P:iron ion transmembrane transport"/>
    <property type="evidence" value="ECO:0007669"/>
    <property type="project" value="TreeGrafter"/>
</dbReference>
<keyword evidence="6" id="KW-0769">Symport</keyword>
<protein>
    <recommendedName>
        <fullName evidence="6">Divalent metal cation transporter MntH</fullName>
    </recommendedName>
</protein>
<comment type="caution">
    <text evidence="7">The sequence shown here is derived from an EMBL/GenBank/DDBJ whole genome shotgun (WGS) entry which is preliminary data.</text>
</comment>
<name>A0A1Q8C2N9_9PSEU</name>
<feature type="transmembrane region" description="Helical" evidence="6">
    <location>
        <begin position="50"/>
        <end position="71"/>
    </location>
</feature>
<keyword evidence="5 6" id="KW-0472">Membrane</keyword>
<dbReference type="InterPro" id="IPR001046">
    <property type="entry name" value="NRAMP_fam"/>
</dbReference>
<feature type="transmembrane region" description="Helical" evidence="6">
    <location>
        <begin position="393"/>
        <end position="412"/>
    </location>
</feature>
<sequence>MPTPVVPARLPAARARLRGVAALMGPAFVVAIAYVDPGNFATNMAGGAGYGYLLLWVIVSASLMAMFVQYLSAKLGIATGKNLPQLCRENYSRPVTGLLWVQAELVTMATDLAEFVGAAVALNLLFGIPLLPAAGITAVVSFGILMLAPLRRRRFEQVIIGLLGIILGGFLYQTLQLGPLTDAGSGLIPGFAGTDSVLLATGMLGATVMPHVIYLHSALNQHQHRGDLADRRRALRTTRFDIAAALGLAGLVNVSMLIVAAAALHGTDVPAESLEDMHGGLGTTLGGGAALAFALALLASGLAASSVGTYSGQVVMEGFLRRRIPLTLRRLVTMAPALLVLASSADPTEALVLSQVILSFGIPFALVPLVLLTRRRDVMGPMVNRRSTTAVGVAVAVVVSGLNLFLLARTVLG</sequence>
<feature type="transmembrane region" description="Helical" evidence="6">
    <location>
        <begin position="17"/>
        <end position="35"/>
    </location>
</feature>
<dbReference type="PRINTS" id="PR00447">
    <property type="entry name" value="NATRESASSCMP"/>
</dbReference>
<evidence type="ECO:0000256" key="5">
    <source>
        <dbReference type="ARBA" id="ARBA00023136"/>
    </source>
</evidence>
<dbReference type="PANTHER" id="PTHR11706">
    <property type="entry name" value="SOLUTE CARRIER PROTEIN FAMILY 11 MEMBER"/>
    <property type="match status" value="1"/>
</dbReference>
<evidence type="ECO:0000313" key="8">
    <source>
        <dbReference type="Proteomes" id="UP000185596"/>
    </source>
</evidence>
<feature type="transmembrane region" description="Helical" evidence="6">
    <location>
        <begin position="158"/>
        <end position="177"/>
    </location>
</feature>
<proteinExistence type="inferred from homology"/>
<evidence type="ECO:0000256" key="1">
    <source>
        <dbReference type="ARBA" id="ARBA00004141"/>
    </source>
</evidence>
<dbReference type="Pfam" id="PF01566">
    <property type="entry name" value="Nramp"/>
    <property type="match status" value="1"/>
</dbReference>
<keyword evidence="8" id="KW-1185">Reference proteome</keyword>
<keyword evidence="6" id="KW-0406">Ion transport</keyword>
<keyword evidence="2 6" id="KW-0813">Transport</keyword>
<comment type="subcellular location">
    <subcellularLocation>
        <location evidence="6">Cell membrane</location>
        <topology evidence="6">Multi-pass membrane protein</topology>
    </subcellularLocation>
    <subcellularLocation>
        <location evidence="1">Membrane</location>
        <topology evidence="1">Multi-pass membrane protein</topology>
    </subcellularLocation>
</comment>
<reference evidence="7 8" key="1">
    <citation type="submission" date="2016-12" db="EMBL/GenBank/DDBJ databases">
        <title>The draft genome sequence of Actinophytocola sp. 11-183.</title>
        <authorList>
            <person name="Wang W."/>
            <person name="Yuan L."/>
        </authorList>
    </citation>
    <scope>NUCLEOTIDE SEQUENCE [LARGE SCALE GENOMIC DNA]</scope>
    <source>
        <strain evidence="7 8">11-183</strain>
    </source>
</reference>
<feature type="transmembrane region" description="Helical" evidence="6">
    <location>
        <begin position="351"/>
        <end position="372"/>
    </location>
</feature>
<evidence type="ECO:0000256" key="3">
    <source>
        <dbReference type="ARBA" id="ARBA00022692"/>
    </source>
</evidence>
<dbReference type="GO" id="GO:0005886">
    <property type="term" value="C:plasma membrane"/>
    <property type="evidence" value="ECO:0007669"/>
    <property type="project" value="UniProtKB-SubCell"/>
</dbReference>
<keyword evidence="6" id="KW-1003">Cell membrane</keyword>
<feature type="transmembrane region" description="Helical" evidence="6">
    <location>
        <begin position="284"/>
        <end position="307"/>
    </location>
</feature>
<dbReference type="NCBIfam" id="NF001923">
    <property type="entry name" value="PRK00701.1"/>
    <property type="match status" value="1"/>
</dbReference>
<dbReference type="GO" id="GO:0015086">
    <property type="term" value="F:cadmium ion transmembrane transporter activity"/>
    <property type="evidence" value="ECO:0007669"/>
    <property type="project" value="TreeGrafter"/>
</dbReference>
<accession>A0A1Q8C2N9</accession>
<dbReference type="GO" id="GO:0005384">
    <property type="term" value="F:manganese ion transmembrane transporter activity"/>
    <property type="evidence" value="ECO:0007669"/>
    <property type="project" value="TreeGrafter"/>
</dbReference>
<dbReference type="Proteomes" id="UP000185596">
    <property type="component" value="Unassembled WGS sequence"/>
</dbReference>
<evidence type="ECO:0000256" key="4">
    <source>
        <dbReference type="ARBA" id="ARBA00022989"/>
    </source>
</evidence>
<dbReference type="NCBIfam" id="NF037982">
    <property type="entry name" value="Nramp_1"/>
    <property type="match status" value="1"/>
</dbReference>
<dbReference type="GO" id="GO:0046872">
    <property type="term" value="F:metal ion binding"/>
    <property type="evidence" value="ECO:0007669"/>
    <property type="project" value="UniProtKB-UniRule"/>
</dbReference>
<dbReference type="STRING" id="1912961.BU204_34125"/>
<dbReference type="AlphaFoldDB" id="A0A1Q8C2N9"/>
<feature type="transmembrane region" description="Helical" evidence="6">
    <location>
        <begin position="328"/>
        <end position="345"/>
    </location>
</feature>
<keyword evidence="4 6" id="KW-1133">Transmembrane helix</keyword>
<dbReference type="PANTHER" id="PTHR11706:SF33">
    <property type="entry name" value="NATURAL RESISTANCE-ASSOCIATED MACROPHAGE PROTEIN 2"/>
    <property type="match status" value="1"/>
</dbReference>